<feature type="transmembrane region" description="Helical" evidence="6">
    <location>
        <begin position="35"/>
        <end position="55"/>
    </location>
</feature>
<evidence type="ECO:0000259" key="7">
    <source>
        <dbReference type="Pfam" id="PF12698"/>
    </source>
</evidence>
<dbReference type="RefSeq" id="WP_018360230.1">
    <property type="nucleotide sequence ID" value="NZ_UGTI01000001.1"/>
</dbReference>
<evidence type="ECO:0000313" key="9">
    <source>
        <dbReference type="Proteomes" id="UP000254263"/>
    </source>
</evidence>
<keyword evidence="2" id="KW-1003">Cell membrane</keyword>
<dbReference type="Pfam" id="PF12698">
    <property type="entry name" value="ABC2_membrane_3"/>
    <property type="match status" value="1"/>
</dbReference>
<feature type="transmembrane region" description="Helical" evidence="6">
    <location>
        <begin position="245"/>
        <end position="273"/>
    </location>
</feature>
<keyword evidence="5 6" id="KW-0472">Membrane</keyword>
<dbReference type="GO" id="GO:0140359">
    <property type="term" value="F:ABC-type transporter activity"/>
    <property type="evidence" value="ECO:0007669"/>
    <property type="project" value="InterPro"/>
</dbReference>
<proteinExistence type="predicted"/>
<comment type="subcellular location">
    <subcellularLocation>
        <location evidence="1">Cell membrane</location>
        <topology evidence="1">Multi-pass membrane protein</topology>
    </subcellularLocation>
</comment>
<protein>
    <submittedName>
        <fullName evidence="8">ABC-2 family transporter protein</fullName>
    </submittedName>
</protein>
<name>A0A379DG90_9PORP</name>
<sequence>MARRENVSRMTSDQFWCSLKAVIIREWRLVTTHSIYLVGMVIAPLVTLFFMLSLMQYGLPSSLPLAVVDLDNTKTTRSLIRNLDAFDQTDIVMNVSDFTKAREAMQRGEVYGILLIPGNFTASATSGKQPKITYYTNNNVMMGGSLLFRDMKVISEMASGAVGLQVGLAKGELKEEIMGKVQPISVKAHITGNTWLNYSIYLNSVIIPGVLQLLILQMTVYAIGVEIKKRTSREWLTKAGGSIHVALLGKLLVHTAIYMAVGLCCLGVIYGIVGFPLNSGWAPMILAMLLLILAAESLGILFISLLPILRLGLSLASLFGMLAFSISGFSFPVTAMHGSVRALSNLFPLRHYFLIYADQALNGIPLSYSLKSYGALILLMLIPLFNLRNLREELLLVKYIP</sequence>
<evidence type="ECO:0000256" key="1">
    <source>
        <dbReference type="ARBA" id="ARBA00004651"/>
    </source>
</evidence>
<dbReference type="Proteomes" id="UP000254263">
    <property type="component" value="Unassembled WGS sequence"/>
</dbReference>
<dbReference type="EMBL" id="UGTI01000001">
    <property type="protein sequence ID" value="SUB77418.1"/>
    <property type="molecule type" value="Genomic_DNA"/>
</dbReference>
<keyword evidence="3 6" id="KW-0812">Transmembrane</keyword>
<evidence type="ECO:0000313" key="8">
    <source>
        <dbReference type="EMBL" id="SUB77418.1"/>
    </source>
</evidence>
<evidence type="ECO:0000256" key="5">
    <source>
        <dbReference type="ARBA" id="ARBA00023136"/>
    </source>
</evidence>
<dbReference type="Gene3D" id="3.40.1710.10">
    <property type="entry name" value="abc type-2 transporter like domain"/>
    <property type="match status" value="1"/>
</dbReference>
<dbReference type="PANTHER" id="PTHR30294">
    <property type="entry name" value="MEMBRANE COMPONENT OF ABC TRANSPORTER YHHJ-RELATED"/>
    <property type="match status" value="1"/>
</dbReference>
<gene>
    <name evidence="8" type="ORF">NCTC13100_00542</name>
</gene>
<dbReference type="PANTHER" id="PTHR30294:SF47">
    <property type="entry name" value="INNER MEMBRANE TRANSPORT PERMEASE YHHJ"/>
    <property type="match status" value="1"/>
</dbReference>
<evidence type="ECO:0000256" key="4">
    <source>
        <dbReference type="ARBA" id="ARBA00022989"/>
    </source>
</evidence>
<feature type="transmembrane region" description="Helical" evidence="6">
    <location>
        <begin position="285"/>
        <end position="306"/>
    </location>
</feature>
<reference evidence="8 9" key="1">
    <citation type="submission" date="2018-06" db="EMBL/GenBank/DDBJ databases">
        <authorList>
            <consortium name="Pathogen Informatics"/>
            <person name="Doyle S."/>
        </authorList>
    </citation>
    <scope>NUCLEOTIDE SEQUENCE [LARGE SCALE GENOMIC DNA]</scope>
    <source>
        <strain evidence="8 9">NCTC13100</strain>
    </source>
</reference>
<feature type="domain" description="ABC-2 type transporter transmembrane" evidence="7">
    <location>
        <begin position="37"/>
        <end position="382"/>
    </location>
</feature>
<organism evidence="8 9">
    <name type="scientific">Porphyromonas macacae</name>
    <dbReference type="NCBI Taxonomy" id="28115"/>
    <lineage>
        <taxon>Bacteria</taxon>
        <taxon>Pseudomonadati</taxon>
        <taxon>Bacteroidota</taxon>
        <taxon>Bacteroidia</taxon>
        <taxon>Bacteroidales</taxon>
        <taxon>Porphyromonadaceae</taxon>
        <taxon>Porphyromonas</taxon>
    </lineage>
</organism>
<evidence type="ECO:0000256" key="6">
    <source>
        <dbReference type="SAM" id="Phobius"/>
    </source>
</evidence>
<dbReference type="AlphaFoldDB" id="A0A379DG90"/>
<keyword evidence="4 6" id="KW-1133">Transmembrane helix</keyword>
<accession>A0A379DG90</accession>
<feature type="transmembrane region" description="Helical" evidence="6">
    <location>
        <begin position="370"/>
        <end position="387"/>
    </location>
</feature>
<dbReference type="GO" id="GO:0005886">
    <property type="term" value="C:plasma membrane"/>
    <property type="evidence" value="ECO:0007669"/>
    <property type="project" value="UniProtKB-SubCell"/>
</dbReference>
<dbReference type="InterPro" id="IPR051449">
    <property type="entry name" value="ABC-2_transporter_component"/>
</dbReference>
<evidence type="ECO:0000256" key="3">
    <source>
        <dbReference type="ARBA" id="ARBA00022692"/>
    </source>
</evidence>
<feature type="transmembrane region" description="Helical" evidence="6">
    <location>
        <begin position="200"/>
        <end position="224"/>
    </location>
</feature>
<dbReference type="InterPro" id="IPR013525">
    <property type="entry name" value="ABC2_TM"/>
</dbReference>
<feature type="transmembrane region" description="Helical" evidence="6">
    <location>
        <begin position="318"/>
        <end position="340"/>
    </location>
</feature>
<evidence type="ECO:0000256" key="2">
    <source>
        <dbReference type="ARBA" id="ARBA00022475"/>
    </source>
</evidence>